<evidence type="ECO:0000256" key="2">
    <source>
        <dbReference type="ARBA" id="ARBA00006375"/>
    </source>
</evidence>
<keyword evidence="14" id="KW-1185">Reference proteome</keyword>
<evidence type="ECO:0000256" key="7">
    <source>
        <dbReference type="ARBA" id="ARBA00022989"/>
    </source>
</evidence>
<dbReference type="InterPro" id="IPR050567">
    <property type="entry name" value="Mitochondrial_Carrier"/>
</dbReference>
<dbReference type="PROSITE" id="PS50920">
    <property type="entry name" value="SOLCAR"/>
    <property type="match status" value="3"/>
</dbReference>
<keyword evidence="7" id="KW-1133">Transmembrane helix</keyword>
<dbReference type="EMBL" id="CP120627">
    <property type="protein sequence ID" value="WEW55532.1"/>
    <property type="molecule type" value="Genomic_DNA"/>
</dbReference>
<evidence type="ECO:0008006" key="15">
    <source>
        <dbReference type="Google" id="ProtNLM"/>
    </source>
</evidence>
<gene>
    <name evidence="13" type="ORF">PRK78_000963</name>
</gene>
<keyword evidence="8" id="KW-0496">Mitochondrion</keyword>
<keyword evidence="6" id="KW-0999">Mitochondrion inner membrane</keyword>
<keyword evidence="9 10" id="KW-0472">Membrane</keyword>
<dbReference type="FunFam" id="1.50.40.10:FF:000167">
    <property type="entry name" value="Uncharacterized mitochondrial carrier C29A3.11c"/>
    <property type="match status" value="1"/>
</dbReference>
<dbReference type="SUPFAM" id="SSF103506">
    <property type="entry name" value="Mitochondrial carrier"/>
    <property type="match status" value="1"/>
</dbReference>
<dbReference type="Proteomes" id="UP001219355">
    <property type="component" value="Chromosome 1"/>
</dbReference>
<evidence type="ECO:0000256" key="6">
    <source>
        <dbReference type="ARBA" id="ARBA00022792"/>
    </source>
</evidence>
<evidence type="ECO:0000256" key="3">
    <source>
        <dbReference type="ARBA" id="ARBA00022448"/>
    </source>
</evidence>
<keyword evidence="4 10" id="KW-0812">Transmembrane</keyword>
<evidence type="ECO:0000256" key="12">
    <source>
        <dbReference type="SAM" id="MobiDB-lite"/>
    </source>
</evidence>
<evidence type="ECO:0000256" key="8">
    <source>
        <dbReference type="ARBA" id="ARBA00023128"/>
    </source>
</evidence>
<comment type="subcellular location">
    <subcellularLocation>
        <location evidence="1">Mitochondrion membrane</location>
        <topology evidence="1">Multi-pass membrane protein</topology>
    </subcellularLocation>
</comment>
<evidence type="ECO:0000313" key="14">
    <source>
        <dbReference type="Proteomes" id="UP001219355"/>
    </source>
</evidence>
<evidence type="ECO:0000256" key="9">
    <source>
        <dbReference type="ARBA" id="ARBA00023136"/>
    </source>
</evidence>
<evidence type="ECO:0000256" key="11">
    <source>
        <dbReference type="RuleBase" id="RU000488"/>
    </source>
</evidence>
<feature type="repeat" description="Solcar" evidence="10">
    <location>
        <begin position="43"/>
        <end position="125"/>
    </location>
</feature>
<dbReference type="InterPro" id="IPR023395">
    <property type="entry name" value="MCP_dom_sf"/>
</dbReference>
<name>A0AAF0DBL9_9EURO</name>
<organism evidence="13 14">
    <name type="scientific">Emydomyces testavorans</name>
    <dbReference type="NCBI Taxonomy" id="2070801"/>
    <lineage>
        <taxon>Eukaryota</taxon>
        <taxon>Fungi</taxon>
        <taxon>Dikarya</taxon>
        <taxon>Ascomycota</taxon>
        <taxon>Pezizomycotina</taxon>
        <taxon>Eurotiomycetes</taxon>
        <taxon>Eurotiomycetidae</taxon>
        <taxon>Onygenales</taxon>
        <taxon>Nannizziopsiaceae</taxon>
        <taxon>Emydomyces</taxon>
    </lineage>
</organism>
<evidence type="ECO:0000313" key="13">
    <source>
        <dbReference type="EMBL" id="WEW55532.1"/>
    </source>
</evidence>
<sequence>MTFPRDDAGHVTNRISSTTRPAQPTAMATGLWWTDTSKRNQFLKEYRTQVSSGASTIIATLVSTPLENLKTRMQTHDFKGYGHCARYIWRTEGIRGYTAGALPPLASVTFVRVINFTVYQKVKYLVSDAIERATGTSPLVYYNTPGSLPTWGTLATFTIGGMAAGLAAAPIACPFELAKNVVQTSVLMANRAQASPGAALKNSPLRHAKRLTTVQAIKQIVSRHGIGGLYTGVRLHALRDTIGTGMYFAIYETTKQLISTYQGDYGSPFGASMAAGALCGLVPWIVTYGLDTRKTRAQSILLGKSSEISEATIVAARSSTYRGMTVLLLRTSVQNMILLSSFEYFKKKINALPVYDEKA</sequence>
<keyword evidence="5" id="KW-0677">Repeat</keyword>
<evidence type="ECO:0000256" key="4">
    <source>
        <dbReference type="ARBA" id="ARBA00022692"/>
    </source>
</evidence>
<dbReference type="PANTHER" id="PTHR45624">
    <property type="entry name" value="MITOCHONDRIAL BASIC AMINO ACIDS TRANSPORTER-RELATED"/>
    <property type="match status" value="1"/>
</dbReference>
<feature type="repeat" description="Solcar" evidence="10">
    <location>
        <begin position="152"/>
        <end position="257"/>
    </location>
</feature>
<feature type="region of interest" description="Disordered" evidence="12">
    <location>
        <begin position="1"/>
        <end position="20"/>
    </location>
</feature>
<dbReference type="InterPro" id="IPR018108">
    <property type="entry name" value="MCP_transmembrane"/>
</dbReference>
<reference evidence="13" key="1">
    <citation type="submission" date="2023-03" db="EMBL/GenBank/DDBJ databases">
        <title>Emydomyces testavorans Genome Sequence.</title>
        <authorList>
            <person name="Hoyer L."/>
        </authorList>
    </citation>
    <scope>NUCLEOTIDE SEQUENCE</scope>
    <source>
        <strain evidence="13">16-2883</strain>
    </source>
</reference>
<dbReference type="PANTHER" id="PTHR45624:SF9">
    <property type="entry name" value="CARRIER PROTEIN, PUTATIVE (AFU_ORTHOLOGUE AFUA_4G06390)-RELATED"/>
    <property type="match status" value="1"/>
</dbReference>
<dbReference type="AlphaFoldDB" id="A0AAF0DBL9"/>
<proteinExistence type="inferred from homology"/>
<dbReference type="GO" id="GO:0022857">
    <property type="term" value="F:transmembrane transporter activity"/>
    <property type="evidence" value="ECO:0007669"/>
    <property type="project" value="TreeGrafter"/>
</dbReference>
<dbReference type="Gene3D" id="1.50.40.10">
    <property type="entry name" value="Mitochondrial carrier domain"/>
    <property type="match status" value="1"/>
</dbReference>
<protein>
    <recommendedName>
        <fullName evidence="15">Mitochondrial carrier protein</fullName>
    </recommendedName>
</protein>
<dbReference type="Pfam" id="PF00153">
    <property type="entry name" value="Mito_carr"/>
    <property type="match status" value="3"/>
</dbReference>
<feature type="repeat" description="Solcar" evidence="10">
    <location>
        <begin position="267"/>
        <end position="348"/>
    </location>
</feature>
<evidence type="ECO:0000256" key="5">
    <source>
        <dbReference type="ARBA" id="ARBA00022737"/>
    </source>
</evidence>
<evidence type="ECO:0000256" key="1">
    <source>
        <dbReference type="ARBA" id="ARBA00004225"/>
    </source>
</evidence>
<evidence type="ECO:0000256" key="10">
    <source>
        <dbReference type="PROSITE-ProRule" id="PRU00282"/>
    </source>
</evidence>
<keyword evidence="3 11" id="KW-0813">Transport</keyword>
<dbReference type="GO" id="GO:0031966">
    <property type="term" value="C:mitochondrial membrane"/>
    <property type="evidence" value="ECO:0007669"/>
    <property type="project" value="UniProtKB-SubCell"/>
</dbReference>
<accession>A0AAF0DBL9</accession>
<comment type="similarity">
    <text evidence="2 11">Belongs to the mitochondrial carrier (TC 2.A.29) family.</text>
</comment>